<dbReference type="SUPFAM" id="SSF48008">
    <property type="entry name" value="GntR ligand-binding domain-like"/>
    <property type="match status" value="1"/>
</dbReference>
<dbReference type="EMBL" id="OOGT01000074">
    <property type="protein sequence ID" value="SPL70673.1"/>
    <property type="molecule type" value="Genomic_DNA"/>
</dbReference>
<name>A0A2U3MZ78_9GAMM</name>
<evidence type="ECO:0000313" key="6">
    <source>
        <dbReference type="Proteomes" id="UP000245974"/>
    </source>
</evidence>
<dbReference type="PROSITE" id="PS50949">
    <property type="entry name" value="HTH_GNTR"/>
    <property type="match status" value="1"/>
</dbReference>
<dbReference type="FunCoup" id="A0A2U3MZ78">
    <property type="interactions" value="117"/>
</dbReference>
<keyword evidence="1" id="KW-0805">Transcription regulation</keyword>
<dbReference type="CDD" id="cd07377">
    <property type="entry name" value="WHTH_GntR"/>
    <property type="match status" value="1"/>
</dbReference>
<dbReference type="SMART" id="SM00345">
    <property type="entry name" value="HTH_GNTR"/>
    <property type="match status" value="1"/>
</dbReference>
<sequence>MQQTRLYQNIVNKIQEDIKNGVYQIGSKLPPERDLAQQLGVSRTSVREAIIALEVWGIVEVKLGSGVYVLKNQQDIAEPQTEIDSNIHPLLLPHLKEQDIITPFEVLEARLHIEPFLAELAAKNRSAEQLDEIKEAFLMNVRDNLDHSNDHIGDRLFHIRIAEASQNNAYAFFLKYLLGQHYTELFNRMRTLYTPEDMPLRSQLEHQEILLAIQNQDPAAAKNAMKKHIQNVIKIFSRKVE</sequence>
<gene>
    <name evidence="5" type="primary">lutR_1</name>
    <name evidence="5" type="ORF">KPC_1851</name>
</gene>
<dbReference type="SMART" id="SM00895">
    <property type="entry name" value="FCD"/>
    <property type="match status" value="1"/>
</dbReference>
<feature type="domain" description="HTH gntR-type" evidence="4">
    <location>
        <begin position="4"/>
        <end position="72"/>
    </location>
</feature>
<dbReference type="InterPro" id="IPR008920">
    <property type="entry name" value="TF_FadR/GntR_C"/>
</dbReference>
<dbReference type="SUPFAM" id="SSF46785">
    <property type="entry name" value="Winged helix' DNA-binding domain"/>
    <property type="match status" value="1"/>
</dbReference>
<protein>
    <submittedName>
        <fullName evidence="5">HTH-type transcriptional regulator LutR</fullName>
    </submittedName>
</protein>
<dbReference type="PANTHER" id="PTHR43537:SF5">
    <property type="entry name" value="UXU OPERON TRANSCRIPTIONAL REGULATOR"/>
    <property type="match status" value="1"/>
</dbReference>
<accession>A0A2U3MZ78</accession>
<keyword evidence="3" id="KW-0804">Transcription</keyword>
<dbReference type="AlphaFoldDB" id="A0A2U3MZ78"/>
<dbReference type="InterPro" id="IPR000524">
    <property type="entry name" value="Tscrpt_reg_HTH_GntR"/>
</dbReference>
<dbReference type="InterPro" id="IPR011711">
    <property type="entry name" value="GntR_C"/>
</dbReference>
<evidence type="ECO:0000256" key="1">
    <source>
        <dbReference type="ARBA" id="ARBA00023015"/>
    </source>
</evidence>
<keyword evidence="6" id="KW-1185">Reference proteome</keyword>
<dbReference type="GO" id="GO:0003700">
    <property type="term" value="F:DNA-binding transcription factor activity"/>
    <property type="evidence" value="ECO:0007669"/>
    <property type="project" value="InterPro"/>
</dbReference>
<dbReference type="Pfam" id="PF00392">
    <property type="entry name" value="GntR"/>
    <property type="match status" value="1"/>
</dbReference>
<dbReference type="Gene3D" id="1.20.120.530">
    <property type="entry name" value="GntR ligand-binding domain-like"/>
    <property type="match status" value="1"/>
</dbReference>
<dbReference type="Gene3D" id="1.10.10.10">
    <property type="entry name" value="Winged helix-like DNA-binding domain superfamily/Winged helix DNA-binding domain"/>
    <property type="match status" value="1"/>
</dbReference>
<evidence type="ECO:0000256" key="3">
    <source>
        <dbReference type="ARBA" id="ARBA00023163"/>
    </source>
</evidence>
<organism evidence="5 6">
    <name type="scientific">Acinetobacter stercoris</name>
    <dbReference type="NCBI Taxonomy" id="2126983"/>
    <lineage>
        <taxon>Bacteria</taxon>
        <taxon>Pseudomonadati</taxon>
        <taxon>Pseudomonadota</taxon>
        <taxon>Gammaproteobacteria</taxon>
        <taxon>Moraxellales</taxon>
        <taxon>Moraxellaceae</taxon>
        <taxon>Acinetobacter</taxon>
    </lineage>
</organism>
<dbReference type="InterPro" id="IPR036390">
    <property type="entry name" value="WH_DNA-bd_sf"/>
</dbReference>
<dbReference type="InParanoid" id="A0A2U3MZ78"/>
<dbReference type="OrthoDB" id="5450856at2"/>
<evidence type="ECO:0000256" key="2">
    <source>
        <dbReference type="ARBA" id="ARBA00023125"/>
    </source>
</evidence>
<evidence type="ECO:0000259" key="4">
    <source>
        <dbReference type="PROSITE" id="PS50949"/>
    </source>
</evidence>
<keyword evidence="2" id="KW-0238">DNA-binding</keyword>
<dbReference type="PRINTS" id="PR00035">
    <property type="entry name" value="HTHGNTR"/>
</dbReference>
<dbReference type="Pfam" id="PF07729">
    <property type="entry name" value="FCD"/>
    <property type="match status" value="1"/>
</dbReference>
<dbReference type="InterPro" id="IPR036388">
    <property type="entry name" value="WH-like_DNA-bd_sf"/>
</dbReference>
<dbReference type="GO" id="GO:0003677">
    <property type="term" value="F:DNA binding"/>
    <property type="evidence" value="ECO:0007669"/>
    <property type="project" value="UniProtKB-KW"/>
</dbReference>
<evidence type="ECO:0000313" key="5">
    <source>
        <dbReference type="EMBL" id="SPL70673.1"/>
    </source>
</evidence>
<dbReference type="PANTHER" id="PTHR43537">
    <property type="entry name" value="TRANSCRIPTIONAL REGULATOR, GNTR FAMILY"/>
    <property type="match status" value="1"/>
</dbReference>
<dbReference type="Proteomes" id="UP000245974">
    <property type="component" value="Unassembled WGS sequence"/>
</dbReference>
<proteinExistence type="predicted"/>
<dbReference type="RefSeq" id="WP_121974132.1">
    <property type="nucleotide sequence ID" value="NZ_OOGT01000074.1"/>
</dbReference>
<reference evidence="6" key="1">
    <citation type="submission" date="2018-03" db="EMBL/GenBank/DDBJ databases">
        <authorList>
            <person name="Blom J."/>
        </authorList>
    </citation>
    <scope>NUCLEOTIDE SEQUENCE [LARGE SCALE GENOMIC DNA]</scope>
    <source>
        <strain evidence="6">KPC-SM-21</strain>
    </source>
</reference>